<evidence type="ECO:0000313" key="2">
    <source>
        <dbReference type="Proteomes" id="UP001501442"/>
    </source>
</evidence>
<dbReference type="RefSeq" id="WP_345431472.1">
    <property type="nucleotide sequence ID" value="NZ_BAABHK010000004.1"/>
</dbReference>
<name>A0ABP8U7E4_9ACTN</name>
<dbReference type="EMBL" id="BAABHK010000004">
    <property type="protein sequence ID" value="GAA4625671.1"/>
    <property type="molecule type" value="Genomic_DNA"/>
</dbReference>
<sequence length="75" mass="8014">MTDAEREQSLAPARSYLESAINAGLVPEVELISTGPLADLSNINREIERQATTMATPAADLPLLLYRFCTAPPAG</sequence>
<evidence type="ECO:0000313" key="1">
    <source>
        <dbReference type="EMBL" id="GAA4625671.1"/>
    </source>
</evidence>
<dbReference type="Proteomes" id="UP001501442">
    <property type="component" value="Unassembled WGS sequence"/>
</dbReference>
<gene>
    <name evidence="1" type="ORF">GCM10023196_030720</name>
</gene>
<reference evidence="2" key="1">
    <citation type="journal article" date="2019" name="Int. J. Syst. Evol. Microbiol.">
        <title>The Global Catalogue of Microorganisms (GCM) 10K type strain sequencing project: providing services to taxonomists for standard genome sequencing and annotation.</title>
        <authorList>
            <consortium name="The Broad Institute Genomics Platform"/>
            <consortium name="The Broad Institute Genome Sequencing Center for Infectious Disease"/>
            <person name="Wu L."/>
            <person name="Ma J."/>
        </authorList>
    </citation>
    <scope>NUCLEOTIDE SEQUENCE [LARGE SCALE GENOMIC DNA]</scope>
    <source>
        <strain evidence="2">JCM 17939</strain>
    </source>
</reference>
<comment type="caution">
    <text evidence="1">The sequence shown here is derived from an EMBL/GenBank/DDBJ whole genome shotgun (WGS) entry which is preliminary data.</text>
</comment>
<protein>
    <submittedName>
        <fullName evidence="1">Uncharacterized protein</fullName>
    </submittedName>
</protein>
<keyword evidence="2" id="KW-1185">Reference proteome</keyword>
<accession>A0ABP8U7E4</accession>
<organism evidence="1 2">
    <name type="scientific">Actinoallomurus vinaceus</name>
    <dbReference type="NCBI Taxonomy" id="1080074"/>
    <lineage>
        <taxon>Bacteria</taxon>
        <taxon>Bacillati</taxon>
        <taxon>Actinomycetota</taxon>
        <taxon>Actinomycetes</taxon>
        <taxon>Streptosporangiales</taxon>
        <taxon>Thermomonosporaceae</taxon>
        <taxon>Actinoallomurus</taxon>
    </lineage>
</organism>
<proteinExistence type="predicted"/>